<protein>
    <submittedName>
        <fullName evidence="5">AraC family transcriptional regulator</fullName>
    </submittedName>
</protein>
<dbReference type="InterPro" id="IPR009057">
    <property type="entry name" value="Homeodomain-like_sf"/>
</dbReference>
<dbReference type="AlphaFoldDB" id="A0A918ECL9"/>
<evidence type="ECO:0000256" key="1">
    <source>
        <dbReference type="ARBA" id="ARBA00023015"/>
    </source>
</evidence>
<dbReference type="SUPFAM" id="SSF46689">
    <property type="entry name" value="Homeodomain-like"/>
    <property type="match status" value="2"/>
</dbReference>
<dbReference type="InterPro" id="IPR018060">
    <property type="entry name" value="HTH_AraC"/>
</dbReference>
<dbReference type="Pfam" id="PF12833">
    <property type="entry name" value="HTH_18"/>
    <property type="match status" value="1"/>
</dbReference>
<organism evidence="5 6">
    <name type="scientific">Saccharothrix coeruleofusca</name>
    <dbReference type="NCBI Taxonomy" id="33919"/>
    <lineage>
        <taxon>Bacteria</taxon>
        <taxon>Bacillati</taxon>
        <taxon>Actinomycetota</taxon>
        <taxon>Actinomycetes</taxon>
        <taxon>Pseudonocardiales</taxon>
        <taxon>Pseudonocardiaceae</taxon>
        <taxon>Saccharothrix</taxon>
    </lineage>
</organism>
<reference evidence="5" key="1">
    <citation type="journal article" date="2014" name="Int. J. Syst. Evol. Microbiol.">
        <title>Complete genome sequence of Corynebacterium casei LMG S-19264T (=DSM 44701T), isolated from a smear-ripened cheese.</title>
        <authorList>
            <consortium name="US DOE Joint Genome Institute (JGI-PGF)"/>
            <person name="Walter F."/>
            <person name="Albersmeier A."/>
            <person name="Kalinowski J."/>
            <person name="Ruckert C."/>
        </authorList>
    </citation>
    <scope>NUCLEOTIDE SEQUENCE</scope>
    <source>
        <strain evidence="5">JCM 3313</strain>
    </source>
</reference>
<gene>
    <name evidence="5" type="ORF">GCM10010185_22720</name>
</gene>
<reference evidence="5" key="2">
    <citation type="submission" date="2020-09" db="EMBL/GenBank/DDBJ databases">
        <authorList>
            <person name="Sun Q."/>
            <person name="Ohkuma M."/>
        </authorList>
    </citation>
    <scope>NUCLEOTIDE SEQUENCE</scope>
    <source>
        <strain evidence="5">JCM 3313</strain>
    </source>
</reference>
<evidence type="ECO:0000256" key="3">
    <source>
        <dbReference type="ARBA" id="ARBA00023163"/>
    </source>
</evidence>
<dbReference type="Proteomes" id="UP000639606">
    <property type="component" value="Unassembled WGS sequence"/>
</dbReference>
<dbReference type="EMBL" id="BMRG01000003">
    <property type="protein sequence ID" value="GGP49983.1"/>
    <property type="molecule type" value="Genomic_DNA"/>
</dbReference>
<dbReference type="SMART" id="SM00342">
    <property type="entry name" value="HTH_ARAC"/>
    <property type="match status" value="1"/>
</dbReference>
<accession>A0A918ECL9</accession>
<evidence type="ECO:0000313" key="6">
    <source>
        <dbReference type="Proteomes" id="UP000639606"/>
    </source>
</evidence>
<dbReference type="GO" id="GO:0003700">
    <property type="term" value="F:DNA-binding transcription factor activity"/>
    <property type="evidence" value="ECO:0007669"/>
    <property type="project" value="InterPro"/>
</dbReference>
<dbReference type="InterPro" id="IPR018062">
    <property type="entry name" value="HTH_AraC-typ_CS"/>
</dbReference>
<dbReference type="PANTHER" id="PTHR43436">
    <property type="entry name" value="ARAC-FAMILY TRANSCRIPTIONAL REGULATOR"/>
    <property type="match status" value="1"/>
</dbReference>
<dbReference type="PANTHER" id="PTHR43436:SF1">
    <property type="entry name" value="TRANSCRIPTIONAL REGULATORY PROTEIN"/>
    <property type="match status" value="1"/>
</dbReference>
<dbReference type="RefSeq" id="WP_189223150.1">
    <property type="nucleotide sequence ID" value="NZ_BMRG01000003.1"/>
</dbReference>
<comment type="caution">
    <text evidence="5">The sequence shown here is derived from an EMBL/GenBank/DDBJ whole genome shotgun (WGS) entry which is preliminary data.</text>
</comment>
<evidence type="ECO:0000256" key="2">
    <source>
        <dbReference type="ARBA" id="ARBA00023125"/>
    </source>
</evidence>
<dbReference type="Pfam" id="PF06719">
    <property type="entry name" value="AraC_N"/>
    <property type="match status" value="1"/>
</dbReference>
<keyword evidence="1" id="KW-0805">Transcription regulation</keyword>
<sequence length="295" mass="32761">MAGTLESIRSLIAKHAVESDPRLSPGGIRLHLSRSPSAPVPIVFEPMLYLVFQGRKQIVLDDWIIDYGSEDLVITYLDLPALTRVTEADQTRPYMAVELPLDLDVLVDLATDMRLPPVAEARAVSVRPLPEAVLDPVLRLLKLLGSPMDAKILADGLKREITYRVLTSPQGDSLLQLINVEGVARRIRSSTEWMRHHVDAPVDVGTLANRAGMSVTSFHRHFKAATGTTPVEYHKRVRLHEARRLLTGEVETVSRIATAVGYASPSQFSRDYKRMFGTPPAADPLRLRPPRERSG</sequence>
<feature type="domain" description="HTH araC/xylS-type" evidence="4">
    <location>
        <begin position="188"/>
        <end position="286"/>
    </location>
</feature>
<name>A0A918ECL9_9PSEU</name>
<dbReference type="GO" id="GO:0043565">
    <property type="term" value="F:sequence-specific DNA binding"/>
    <property type="evidence" value="ECO:0007669"/>
    <property type="project" value="InterPro"/>
</dbReference>
<evidence type="ECO:0000313" key="5">
    <source>
        <dbReference type="EMBL" id="GGP49983.1"/>
    </source>
</evidence>
<keyword evidence="6" id="KW-1185">Reference proteome</keyword>
<dbReference type="PROSITE" id="PS01124">
    <property type="entry name" value="HTH_ARAC_FAMILY_2"/>
    <property type="match status" value="1"/>
</dbReference>
<dbReference type="PROSITE" id="PS00041">
    <property type="entry name" value="HTH_ARAC_FAMILY_1"/>
    <property type="match status" value="1"/>
</dbReference>
<proteinExistence type="predicted"/>
<keyword evidence="3" id="KW-0804">Transcription</keyword>
<dbReference type="Gene3D" id="1.10.10.60">
    <property type="entry name" value="Homeodomain-like"/>
    <property type="match status" value="2"/>
</dbReference>
<keyword evidence="2" id="KW-0238">DNA-binding</keyword>
<dbReference type="InterPro" id="IPR009594">
    <property type="entry name" value="Tscrpt_reg_HTH_AraC_N"/>
</dbReference>
<evidence type="ECO:0000259" key="4">
    <source>
        <dbReference type="PROSITE" id="PS01124"/>
    </source>
</evidence>